<dbReference type="GO" id="GO:0004807">
    <property type="term" value="F:triose-phosphate isomerase activity"/>
    <property type="evidence" value="ECO:0007669"/>
    <property type="project" value="UniProtKB-EC"/>
</dbReference>
<sequence length="250" mass="27637">MNKEKLIVSNWKNYIANQAQAQEILDAVNDLLESRGENGELSLVFCPDESLIVSTSELLQKSHLENSAFLGVQDLLDDYPAGLQYVILGHSSKRWPTVGDGETSVSINSKIKRSLEKELTPIVCIGEKDKGVDAEDFIKNQINKTFAGLTPDQVQNCIIVYEPVWAISGNPDAQADNPIDASNKIQIIRDYIRADWDLEDDVMVLYGGSVSSDNVVEFISKENIAGVLIGRASTQKEEFSGILNKLFAMQ</sequence>
<gene>
    <name evidence="4" type="ORF">UT75_C0003G0020</name>
</gene>
<comment type="subunit">
    <text evidence="3">Homodimer.</text>
</comment>
<dbReference type="EC" id="5.3.1.1" evidence="3"/>
<proteinExistence type="inferred from homology"/>
<dbReference type="Pfam" id="PF00121">
    <property type="entry name" value="TIM"/>
    <property type="match status" value="1"/>
</dbReference>
<dbReference type="EMBL" id="LBXZ01000003">
    <property type="protein sequence ID" value="KKR40890.1"/>
    <property type="molecule type" value="Genomic_DNA"/>
</dbReference>
<dbReference type="UniPathway" id="UPA00109">
    <property type="reaction ID" value="UER00189"/>
</dbReference>
<evidence type="ECO:0000256" key="1">
    <source>
        <dbReference type="ARBA" id="ARBA00007422"/>
    </source>
</evidence>
<dbReference type="InterPro" id="IPR000652">
    <property type="entry name" value="Triosephosphate_isomerase"/>
</dbReference>
<dbReference type="InterPro" id="IPR035990">
    <property type="entry name" value="TIM_sf"/>
</dbReference>
<dbReference type="Gene3D" id="3.20.20.70">
    <property type="entry name" value="Aldolase class I"/>
    <property type="match status" value="1"/>
</dbReference>
<dbReference type="AlphaFoldDB" id="A0A0G0T199"/>
<keyword evidence="3" id="KW-0963">Cytoplasm</keyword>
<dbReference type="GO" id="GO:0006094">
    <property type="term" value="P:gluconeogenesis"/>
    <property type="evidence" value="ECO:0007669"/>
    <property type="project" value="UniProtKB-UniPathway"/>
</dbReference>
<protein>
    <recommendedName>
        <fullName evidence="3">Triosephosphate isomerase</fullName>
        <ecNumber evidence="3">5.3.1.1</ecNumber>
    </recommendedName>
</protein>
<comment type="subcellular location">
    <subcellularLocation>
        <location evidence="3">Cytoplasm</location>
    </subcellularLocation>
</comment>
<organism evidence="4 5">
    <name type="scientific">Candidatus Yanofskybacteria bacterium GW2011_GWE2_40_11</name>
    <dbReference type="NCBI Taxonomy" id="1619033"/>
    <lineage>
        <taxon>Bacteria</taxon>
        <taxon>Candidatus Yanofskyibacteriota</taxon>
    </lineage>
</organism>
<accession>A0A0G0T199</accession>
<comment type="pathway">
    <text evidence="3">Carbohydrate degradation; glycolysis; D-glyceraldehyde 3-phosphate from glycerone phosphate: step 1/1.</text>
</comment>
<name>A0A0G0T199_9BACT</name>
<evidence type="ECO:0000313" key="5">
    <source>
        <dbReference type="Proteomes" id="UP000034072"/>
    </source>
</evidence>
<keyword evidence="2 3" id="KW-0413">Isomerase</keyword>
<dbReference type="GO" id="GO:0005829">
    <property type="term" value="C:cytosol"/>
    <property type="evidence" value="ECO:0007669"/>
    <property type="project" value="TreeGrafter"/>
</dbReference>
<dbReference type="CDD" id="cd00311">
    <property type="entry name" value="TIM"/>
    <property type="match status" value="1"/>
</dbReference>
<dbReference type="GO" id="GO:0006096">
    <property type="term" value="P:glycolytic process"/>
    <property type="evidence" value="ECO:0007669"/>
    <property type="project" value="UniProtKB-UniPathway"/>
</dbReference>
<dbReference type="InterPro" id="IPR013785">
    <property type="entry name" value="Aldolase_TIM"/>
</dbReference>
<evidence type="ECO:0000313" key="4">
    <source>
        <dbReference type="EMBL" id="KKR40890.1"/>
    </source>
</evidence>
<comment type="similarity">
    <text evidence="1 3">Belongs to the triosephosphate isomerase family.</text>
</comment>
<comment type="pathway">
    <text evidence="3">Carbohydrate biosynthesis; gluconeogenesis.</text>
</comment>
<evidence type="ECO:0000256" key="2">
    <source>
        <dbReference type="ARBA" id="ARBA00023235"/>
    </source>
</evidence>
<comment type="catalytic activity">
    <reaction evidence="3">
        <text>D-glyceraldehyde 3-phosphate = dihydroxyacetone phosphate</text>
        <dbReference type="Rhea" id="RHEA:18585"/>
        <dbReference type="ChEBI" id="CHEBI:57642"/>
        <dbReference type="ChEBI" id="CHEBI:59776"/>
        <dbReference type="EC" id="5.3.1.1"/>
    </reaction>
</comment>
<dbReference type="UniPathway" id="UPA00138"/>
<dbReference type="Proteomes" id="UP000034072">
    <property type="component" value="Unassembled WGS sequence"/>
</dbReference>
<dbReference type="SUPFAM" id="SSF51351">
    <property type="entry name" value="Triosephosphate isomerase (TIM)"/>
    <property type="match status" value="1"/>
</dbReference>
<comment type="caution">
    <text evidence="4">The sequence shown here is derived from an EMBL/GenBank/DDBJ whole genome shotgun (WGS) entry which is preliminary data.</text>
</comment>
<dbReference type="GO" id="GO:0019563">
    <property type="term" value="P:glycerol catabolic process"/>
    <property type="evidence" value="ECO:0007669"/>
    <property type="project" value="TreeGrafter"/>
</dbReference>
<dbReference type="PANTHER" id="PTHR21139:SF42">
    <property type="entry name" value="TRIOSEPHOSPHATE ISOMERASE"/>
    <property type="match status" value="1"/>
</dbReference>
<dbReference type="PANTHER" id="PTHR21139">
    <property type="entry name" value="TRIOSEPHOSPHATE ISOMERASE"/>
    <property type="match status" value="1"/>
</dbReference>
<evidence type="ECO:0000256" key="3">
    <source>
        <dbReference type="RuleBase" id="RU363013"/>
    </source>
</evidence>
<keyword evidence="3" id="KW-0324">Glycolysis</keyword>
<dbReference type="PROSITE" id="PS51440">
    <property type="entry name" value="TIM_2"/>
    <property type="match status" value="1"/>
</dbReference>
<dbReference type="GO" id="GO:0046166">
    <property type="term" value="P:glyceraldehyde-3-phosphate biosynthetic process"/>
    <property type="evidence" value="ECO:0007669"/>
    <property type="project" value="TreeGrafter"/>
</dbReference>
<reference evidence="4 5" key="1">
    <citation type="journal article" date="2015" name="Nature">
        <title>rRNA introns, odd ribosomes, and small enigmatic genomes across a large radiation of phyla.</title>
        <authorList>
            <person name="Brown C.T."/>
            <person name="Hug L.A."/>
            <person name="Thomas B.C."/>
            <person name="Sharon I."/>
            <person name="Castelle C.J."/>
            <person name="Singh A."/>
            <person name="Wilkins M.J."/>
            <person name="Williams K.H."/>
            <person name="Banfield J.F."/>
        </authorList>
    </citation>
    <scope>NUCLEOTIDE SEQUENCE [LARGE SCALE GENOMIC DNA]</scope>
</reference>
<keyword evidence="3" id="KW-0312">Gluconeogenesis</keyword>